<dbReference type="EMBL" id="AQPF01000093">
    <property type="protein sequence ID" value="KAF0801802.1"/>
    <property type="molecule type" value="Genomic_DNA"/>
</dbReference>
<evidence type="ECO:0000313" key="1">
    <source>
        <dbReference type="EMBL" id="KAF0801802.1"/>
    </source>
</evidence>
<reference evidence="1 2" key="1">
    <citation type="submission" date="2012-09" db="EMBL/GenBank/DDBJ databases">
        <title>Genome Sequence of alkane-degrading Bacterium Alcanivorax sp. 6-D-6.</title>
        <authorList>
            <person name="Lai Q."/>
            <person name="Shao Z."/>
        </authorList>
    </citation>
    <scope>NUCLEOTIDE SEQUENCE [LARGE SCALE GENOMIC DNA]</scope>
    <source>
        <strain evidence="1 2">6-D-6</strain>
    </source>
</reference>
<sequence>MSRYQPTITLSQPELAMLRTGKRPSTVIQRGQWLRLPTGERGRYVRHDRRGGLWMALGDSRPYSVNIEFTSLVSKARLLEPHRSQLSLV</sequence>
<name>A0ABQ6Y229_9GAMM</name>
<accession>A0ABQ6Y229</accession>
<evidence type="ECO:0000313" key="2">
    <source>
        <dbReference type="Proteomes" id="UP000771797"/>
    </source>
</evidence>
<dbReference type="RefSeq" id="WP_159661829.1">
    <property type="nucleotide sequence ID" value="NZ_AQPF01000093.1"/>
</dbReference>
<dbReference type="Proteomes" id="UP000771797">
    <property type="component" value="Unassembled WGS sequence"/>
</dbReference>
<gene>
    <name evidence="1" type="ORF">A6D6_04240</name>
</gene>
<comment type="caution">
    <text evidence="1">The sequence shown here is derived from an EMBL/GenBank/DDBJ whole genome shotgun (WGS) entry which is preliminary data.</text>
</comment>
<protein>
    <submittedName>
        <fullName evidence="1">Uncharacterized protein</fullName>
    </submittedName>
</protein>
<organism evidence="1 2">
    <name type="scientific">Alcanivorax xiamenensis</name>
    <dbReference type="NCBI Taxonomy" id="1177156"/>
    <lineage>
        <taxon>Bacteria</taxon>
        <taxon>Pseudomonadati</taxon>
        <taxon>Pseudomonadota</taxon>
        <taxon>Gammaproteobacteria</taxon>
        <taxon>Oceanospirillales</taxon>
        <taxon>Alcanivoracaceae</taxon>
        <taxon>Alcanivorax</taxon>
    </lineage>
</organism>
<proteinExistence type="predicted"/>
<keyword evidence="2" id="KW-1185">Reference proteome</keyword>